<gene>
    <name evidence="1" type="primary">PET122</name>
    <name evidence="1" type="ORF">FIM1_1288</name>
</gene>
<dbReference type="EMBL" id="CP015055">
    <property type="protein sequence ID" value="QGN14624.1"/>
    <property type="molecule type" value="Genomic_DNA"/>
</dbReference>
<evidence type="ECO:0000313" key="2">
    <source>
        <dbReference type="Proteomes" id="UP000422736"/>
    </source>
</evidence>
<organism evidence="1 2">
    <name type="scientific">Kluyveromyces marxianus</name>
    <name type="common">Yeast</name>
    <name type="synonym">Candida kefyr</name>
    <dbReference type="NCBI Taxonomy" id="4911"/>
    <lineage>
        <taxon>Eukaryota</taxon>
        <taxon>Fungi</taxon>
        <taxon>Dikarya</taxon>
        <taxon>Ascomycota</taxon>
        <taxon>Saccharomycotina</taxon>
        <taxon>Saccharomycetes</taxon>
        <taxon>Saccharomycetales</taxon>
        <taxon>Saccharomycetaceae</taxon>
        <taxon>Kluyveromyces</taxon>
    </lineage>
</organism>
<keyword evidence="2" id="KW-1185">Reference proteome</keyword>
<sequence>MMLDLPAITRKCLRGNLGEVLREVRKVPKESIDKSFMQFYLAQSTKYVHWPSISFIWNTFVVRRELMVVRPNILADIAKISVHENKYGFTRTVLRHYNRYYISQRGIRWDGYRYLLLNAHIEIYAKRPNTKANFKKKWHAYIVELDNELTHYPVSVYDFPNLTASMRNIPIERLKKWLLNDCKEGSMNPYSMPMLLNMILLQPHVSGAEKIDVFKEFVQKTSVDLSRYLQDSVQILFHECDGVSMRDLVEELQALHMTFDEKTTRKLQSLGLLE</sequence>
<accession>A0ABX6EUQ8</accession>
<dbReference type="InterPro" id="IPR008732">
    <property type="entry name" value="Pet122"/>
</dbReference>
<reference evidence="1 2" key="2">
    <citation type="submission" date="2019-11" db="EMBL/GenBank/DDBJ databases">
        <authorList>
            <person name="Lu H."/>
        </authorList>
    </citation>
    <scope>NUCLEOTIDE SEQUENCE [LARGE SCALE GENOMIC DNA]</scope>
    <source>
        <strain evidence="1 2">FIM1</strain>
    </source>
</reference>
<evidence type="ECO:0000313" key="1">
    <source>
        <dbReference type="EMBL" id="QGN14624.1"/>
    </source>
</evidence>
<reference evidence="1 2" key="1">
    <citation type="submission" date="2016-03" db="EMBL/GenBank/DDBJ databases">
        <title>How can Kluyveromyces marxianus grow so fast - potential evolutionary course in Saccharomyces Complex revealed by comparative genomics.</title>
        <authorList>
            <person name="Mo W."/>
            <person name="Lu W."/>
            <person name="Yang X."/>
            <person name="Qi J."/>
            <person name="Lv H."/>
        </authorList>
    </citation>
    <scope>NUCLEOTIDE SEQUENCE [LARGE SCALE GENOMIC DNA]</scope>
    <source>
        <strain evidence="1 2">FIM1</strain>
    </source>
</reference>
<dbReference type="Proteomes" id="UP000422736">
    <property type="component" value="Chromosome 2"/>
</dbReference>
<dbReference type="Pfam" id="PF05476">
    <property type="entry name" value="PET122"/>
    <property type="match status" value="1"/>
</dbReference>
<name>A0ABX6EUQ8_KLUMA</name>
<protein>
    <submittedName>
        <fullName evidence="1">PET122 super family</fullName>
    </submittedName>
</protein>
<proteinExistence type="predicted"/>